<keyword evidence="2" id="KW-1185">Reference proteome</keyword>
<proteinExistence type="predicted"/>
<dbReference type="EMBL" id="JACHIF010000004">
    <property type="protein sequence ID" value="MBB5038001.1"/>
    <property type="molecule type" value="Genomic_DNA"/>
</dbReference>
<name>A0A7W8DQJ3_9BACT</name>
<accession>A0A7W8DQJ3</accession>
<comment type="caution">
    <text evidence="1">The sequence shown here is derived from an EMBL/GenBank/DDBJ whole genome shotgun (WGS) entry which is preliminary data.</text>
</comment>
<dbReference type="RefSeq" id="WP_184208414.1">
    <property type="nucleotide sequence ID" value="NZ_JACHIF010000004.1"/>
</dbReference>
<evidence type="ECO:0000313" key="1">
    <source>
        <dbReference type="EMBL" id="MBB5038001.1"/>
    </source>
</evidence>
<reference evidence="1 2" key="1">
    <citation type="submission" date="2020-08" db="EMBL/GenBank/DDBJ databases">
        <title>Genomic Encyclopedia of Type Strains, Phase IV (KMG-IV): sequencing the most valuable type-strain genomes for metagenomic binning, comparative biology and taxonomic classification.</title>
        <authorList>
            <person name="Goeker M."/>
        </authorList>
    </citation>
    <scope>NUCLEOTIDE SEQUENCE [LARGE SCALE GENOMIC DNA]</scope>
    <source>
        <strain evidence="1 2">DSM 12251</strain>
    </source>
</reference>
<dbReference type="AlphaFoldDB" id="A0A7W8DQJ3"/>
<evidence type="ECO:0000313" key="2">
    <source>
        <dbReference type="Proteomes" id="UP000534294"/>
    </source>
</evidence>
<gene>
    <name evidence="1" type="ORF">HNQ64_002259</name>
</gene>
<protein>
    <submittedName>
        <fullName evidence="1">Uncharacterized protein</fullName>
    </submittedName>
</protein>
<sequence length="124" mass="13540">MAIAVLILGVATFSMAGLQGEVKLKRMASQVESLARESLLQAVMKQRVITLDLQGGLGTEGRLQVRRVGDKTFRQPVRGEVWEFSPSGICEPVDVRLSNEVGEIELGFDPLTGCAVRKEVRVKS</sequence>
<dbReference type="Proteomes" id="UP000534294">
    <property type="component" value="Unassembled WGS sequence"/>
</dbReference>
<organism evidence="1 2">
    <name type="scientific">Prosthecobacter dejongeii</name>
    <dbReference type="NCBI Taxonomy" id="48465"/>
    <lineage>
        <taxon>Bacteria</taxon>
        <taxon>Pseudomonadati</taxon>
        <taxon>Verrucomicrobiota</taxon>
        <taxon>Verrucomicrobiia</taxon>
        <taxon>Verrucomicrobiales</taxon>
        <taxon>Verrucomicrobiaceae</taxon>
        <taxon>Prosthecobacter</taxon>
    </lineage>
</organism>